<keyword evidence="4" id="KW-0418">Kinase</keyword>
<evidence type="ECO:0000313" key="10">
    <source>
        <dbReference type="Proteomes" id="UP000581688"/>
    </source>
</evidence>
<reference evidence="9 10" key="1">
    <citation type="submission" date="2020-08" db="EMBL/GenBank/DDBJ databases">
        <title>Genomic Encyclopedia of Type Strains, Phase IV (KMG-IV): sequencing the most valuable type-strain genomes for metagenomic binning, comparative biology and taxonomic classification.</title>
        <authorList>
            <person name="Goeker M."/>
        </authorList>
    </citation>
    <scope>NUCLEOTIDE SEQUENCE [LARGE SCALE GENOMIC DNA]</scope>
    <source>
        <strain evidence="9 10">DSM 19612</strain>
    </source>
</reference>
<keyword evidence="6" id="KW-0119">Carbohydrate metabolism</keyword>
<protein>
    <submittedName>
        <fullName evidence="9">Uncharacterized protein YgbK (DUF1537 family)</fullName>
    </submittedName>
</protein>
<comment type="caution">
    <text evidence="9">The sequence shown here is derived from an EMBL/GenBank/DDBJ whole genome shotgun (WGS) entry which is preliminary data.</text>
</comment>
<gene>
    <name evidence="9" type="ORF">HNQ94_003087</name>
</gene>
<evidence type="ECO:0000256" key="4">
    <source>
        <dbReference type="ARBA" id="ARBA00022777"/>
    </source>
</evidence>
<evidence type="ECO:0000256" key="2">
    <source>
        <dbReference type="ARBA" id="ARBA00022679"/>
    </source>
</evidence>
<keyword evidence="2" id="KW-0808">Transferase</keyword>
<dbReference type="RefSeq" id="WP_174496987.1">
    <property type="nucleotide sequence ID" value="NZ_CADDWK010000010.1"/>
</dbReference>
<dbReference type="AlphaFoldDB" id="A0A841Q869"/>
<comment type="similarity">
    <text evidence="1">Belongs to the four-carbon acid sugar kinase family.</text>
</comment>
<dbReference type="InterPro" id="IPR042213">
    <property type="entry name" value="NBD_C_sf"/>
</dbReference>
<evidence type="ECO:0000259" key="8">
    <source>
        <dbReference type="Pfam" id="PF17042"/>
    </source>
</evidence>
<dbReference type="Gene3D" id="3.40.50.10840">
    <property type="entry name" value="Putative sugar-binding, N-terminal domain"/>
    <property type="match status" value="1"/>
</dbReference>
<evidence type="ECO:0000256" key="6">
    <source>
        <dbReference type="ARBA" id="ARBA00023277"/>
    </source>
</evidence>
<name>A0A841Q869_9BACI</name>
<feature type="domain" description="Four-carbon acid sugar kinase N-terminal" evidence="7">
    <location>
        <begin position="32"/>
        <end position="272"/>
    </location>
</feature>
<dbReference type="EMBL" id="JACHGH010000010">
    <property type="protein sequence ID" value="MBB6454598.1"/>
    <property type="molecule type" value="Genomic_DNA"/>
</dbReference>
<dbReference type="Pfam" id="PF07005">
    <property type="entry name" value="SBD_N"/>
    <property type="match status" value="1"/>
</dbReference>
<dbReference type="Pfam" id="PF17042">
    <property type="entry name" value="NBD_C"/>
    <property type="match status" value="1"/>
</dbReference>
<evidence type="ECO:0000256" key="1">
    <source>
        <dbReference type="ARBA" id="ARBA00005715"/>
    </source>
</evidence>
<dbReference type="GO" id="GO:0016301">
    <property type="term" value="F:kinase activity"/>
    <property type="evidence" value="ECO:0007669"/>
    <property type="project" value="UniProtKB-KW"/>
</dbReference>
<dbReference type="Proteomes" id="UP000581688">
    <property type="component" value="Unassembled WGS sequence"/>
</dbReference>
<evidence type="ECO:0000256" key="3">
    <source>
        <dbReference type="ARBA" id="ARBA00022741"/>
    </source>
</evidence>
<proteinExistence type="inferred from homology"/>
<dbReference type="InterPro" id="IPR031475">
    <property type="entry name" value="NBD_C"/>
</dbReference>
<accession>A0A841Q869</accession>
<dbReference type="InterPro" id="IPR037051">
    <property type="entry name" value="4-carb_acid_sugar_kinase_N_sf"/>
</dbReference>
<evidence type="ECO:0000259" key="7">
    <source>
        <dbReference type="Pfam" id="PF07005"/>
    </source>
</evidence>
<keyword evidence="10" id="KW-1185">Reference proteome</keyword>
<dbReference type="Gene3D" id="3.40.980.20">
    <property type="entry name" value="Four-carbon acid sugar kinase, nucleotide binding domain"/>
    <property type="match status" value="1"/>
</dbReference>
<dbReference type="GO" id="GO:0005524">
    <property type="term" value="F:ATP binding"/>
    <property type="evidence" value="ECO:0007669"/>
    <property type="project" value="UniProtKB-KW"/>
</dbReference>
<dbReference type="SUPFAM" id="SSF142764">
    <property type="entry name" value="YgbK-like"/>
    <property type="match status" value="1"/>
</dbReference>
<keyword evidence="3" id="KW-0547">Nucleotide-binding</keyword>
<sequence>MKQELIDYQIEWEEPGAKEKVREIVQSSKKKIVVLDDDPTGSQTVHGVSILTEWTKEELKKAFLSNEPLFFILTNSRSLTSSQTEILHKEIATHLCEVSREEAIPFTLISRSDSTMRGHYPIETDVLAKTMQDEQSENYDAHFIIPAFFEAGRMTFEDVHYIVQDDKWTPVNKTEFANDKTFGYSNGNLKRWVVEKTSGDYRLEDCKAISIDLLRKGSKEIESFLEGLENNTPVIVNALSYGDLDVFSLAVHRAENRGKRFLYRTAASFVKSYSGIPNKDYLSYSDIFQSTPKQKGGLIIVGSHVNVSTLQLNALISKVPVKSFEINVGQLLDSSTAKTYLEKLVEEINKSIEHGDTTVIYSSRELISAKDKVQSLQISKKISNYIVQLVRSIEAEPRYIIAKGGITSSDIATDALDIKQAMILGQIVPGVSVWITNNNSKYPYIPYIVFPGNVGEEDTLIGIVDILENRKK</sequence>
<dbReference type="InterPro" id="IPR010737">
    <property type="entry name" value="4-carb_acid_sugar_kinase_N"/>
</dbReference>
<evidence type="ECO:0000313" key="9">
    <source>
        <dbReference type="EMBL" id="MBB6454598.1"/>
    </source>
</evidence>
<evidence type="ECO:0000256" key="5">
    <source>
        <dbReference type="ARBA" id="ARBA00022840"/>
    </source>
</evidence>
<keyword evidence="5" id="KW-0067">ATP-binding</keyword>
<organism evidence="9 10">
    <name type="scientific">Salirhabdus euzebyi</name>
    <dbReference type="NCBI Taxonomy" id="394506"/>
    <lineage>
        <taxon>Bacteria</taxon>
        <taxon>Bacillati</taxon>
        <taxon>Bacillota</taxon>
        <taxon>Bacilli</taxon>
        <taxon>Bacillales</taxon>
        <taxon>Bacillaceae</taxon>
        <taxon>Salirhabdus</taxon>
    </lineage>
</organism>
<feature type="domain" description="Four-carbon acid sugar kinase nucleotide binding" evidence="8">
    <location>
        <begin position="298"/>
        <end position="460"/>
    </location>
</feature>